<dbReference type="GO" id="GO:0016810">
    <property type="term" value="F:hydrolase activity, acting on carbon-nitrogen (but not peptide) bonds"/>
    <property type="evidence" value="ECO:0007669"/>
    <property type="project" value="InterPro"/>
</dbReference>
<evidence type="ECO:0000259" key="1">
    <source>
        <dbReference type="PROSITE" id="PS51677"/>
    </source>
</evidence>
<evidence type="ECO:0000313" key="2">
    <source>
        <dbReference type="EMBL" id="VGO21833.1"/>
    </source>
</evidence>
<dbReference type="EMBL" id="CAAHFH010000002">
    <property type="protein sequence ID" value="VGO21833.1"/>
    <property type="molecule type" value="Genomic_DNA"/>
</dbReference>
<sequence>MKQIRTLKLLVCVYLILPFVSCGGVKRINTDMKVVALTFDDGPNPPYTEKLLKVLAEKKVTATFFLIGKQIETHPATARQIIAAGHELGGHSYGWDALAFKKREYVNAQLDQMERAFSNVGVTNLTLFRPPNGILSPGQGKLLEARGLRHISADVVVGDWKAVDAATIRDRVVKKVRPGSIIVLHDGGGDRAATIAAVPLIIDGLKSMGYEFATVSELLALKQ</sequence>
<dbReference type="SUPFAM" id="SSF88713">
    <property type="entry name" value="Glycoside hydrolase/deacetylase"/>
    <property type="match status" value="1"/>
</dbReference>
<evidence type="ECO:0000313" key="3">
    <source>
        <dbReference type="Proteomes" id="UP000346198"/>
    </source>
</evidence>
<dbReference type="PANTHER" id="PTHR10587">
    <property type="entry name" value="GLYCOSYL TRANSFERASE-RELATED"/>
    <property type="match status" value="1"/>
</dbReference>
<keyword evidence="3" id="KW-1185">Reference proteome</keyword>
<dbReference type="InterPro" id="IPR011330">
    <property type="entry name" value="Glyco_hydro/deAcase_b/a-brl"/>
</dbReference>
<accession>A0A6C2UPH2</accession>
<dbReference type="PROSITE" id="PS51677">
    <property type="entry name" value="NODB"/>
    <property type="match status" value="1"/>
</dbReference>
<dbReference type="RefSeq" id="WP_136063269.1">
    <property type="nucleotide sequence ID" value="NZ_CAAHFH010000002.1"/>
</dbReference>
<dbReference type="Gene3D" id="3.20.20.370">
    <property type="entry name" value="Glycoside hydrolase/deacetylase"/>
    <property type="match status" value="1"/>
</dbReference>
<dbReference type="InterPro" id="IPR002509">
    <property type="entry name" value="NODB_dom"/>
</dbReference>
<dbReference type="PANTHER" id="PTHR10587:SF125">
    <property type="entry name" value="POLYSACCHARIDE DEACETYLASE YHEN-RELATED"/>
    <property type="match status" value="1"/>
</dbReference>
<dbReference type="AlphaFoldDB" id="A0A6C2UPH2"/>
<dbReference type="Proteomes" id="UP000346198">
    <property type="component" value="Unassembled WGS sequence"/>
</dbReference>
<dbReference type="GO" id="GO:0005975">
    <property type="term" value="P:carbohydrate metabolic process"/>
    <property type="evidence" value="ECO:0007669"/>
    <property type="project" value="InterPro"/>
</dbReference>
<gene>
    <name evidence="2" type="primary">pgdA</name>
    <name evidence="2" type="ORF">SCARR_03910</name>
</gene>
<organism evidence="2 3">
    <name type="scientific">Pontiella sulfatireligans</name>
    <dbReference type="NCBI Taxonomy" id="2750658"/>
    <lineage>
        <taxon>Bacteria</taxon>
        <taxon>Pseudomonadati</taxon>
        <taxon>Kiritimatiellota</taxon>
        <taxon>Kiritimatiellia</taxon>
        <taxon>Kiritimatiellales</taxon>
        <taxon>Pontiellaceae</taxon>
        <taxon>Pontiella</taxon>
    </lineage>
</organism>
<name>A0A6C2UPH2_9BACT</name>
<dbReference type="InterPro" id="IPR050248">
    <property type="entry name" value="Polysacc_deacetylase_ArnD"/>
</dbReference>
<proteinExistence type="predicted"/>
<dbReference type="Pfam" id="PF01522">
    <property type="entry name" value="Polysacc_deac_1"/>
    <property type="match status" value="1"/>
</dbReference>
<reference evidence="2 3" key="1">
    <citation type="submission" date="2019-04" db="EMBL/GenBank/DDBJ databases">
        <authorList>
            <person name="Van Vliet M D."/>
        </authorList>
    </citation>
    <scope>NUCLEOTIDE SEQUENCE [LARGE SCALE GENOMIC DNA]</scope>
    <source>
        <strain evidence="2 3">F21</strain>
    </source>
</reference>
<protein>
    <submittedName>
        <fullName evidence="2">Peptidoglycan-N-acetylglucosamine deacetylase</fullName>
    </submittedName>
</protein>
<feature type="domain" description="NodB homology" evidence="1">
    <location>
        <begin position="33"/>
        <end position="213"/>
    </location>
</feature>